<dbReference type="PANTHER" id="PTHR11699">
    <property type="entry name" value="ALDEHYDE DEHYDROGENASE-RELATED"/>
    <property type="match status" value="1"/>
</dbReference>
<dbReference type="RefSeq" id="WP_208496898.1">
    <property type="nucleotide sequence ID" value="NZ_JAGFNP010000007.1"/>
</dbReference>
<dbReference type="EMBL" id="JAGFNP010000007">
    <property type="protein sequence ID" value="MBO3733886.1"/>
    <property type="molecule type" value="Genomic_DNA"/>
</dbReference>
<keyword evidence="6" id="KW-1185">Reference proteome</keyword>
<protein>
    <submittedName>
        <fullName evidence="5">Aldehyde dehydrogenase family protein</fullName>
    </submittedName>
</protein>
<dbReference type="SUPFAM" id="SSF53720">
    <property type="entry name" value="ALDH-like"/>
    <property type="match status" value="1"/>
</dbReference>
<dbReference type="InterPro" id="IPR029510">
    <property type="entry name" value="Ald_DH_CS_GLU"/>
</dbReference>
<dbReference type="InterPro" id="IPR016162">
    <property type="entry name" value="Ald_DH_N"/>
</dbReference>
<dbReference type="Proteomes" id="UP000681341">
    <property type="component" value="Unassembled WGS sequence"/>
</dbReference>
<proteinExistence type="inferred from homology"/>
<dbReference type="Pfam" id="PF00171">
    <property type="entry name" value="Aldedh"/>
    <property type="match status" value="1"/>
</dbReference>
<feature type="domain" description="Aldehyde dehydrogenase" evidence="4">
    <location>
        <begin position="30"/>
        <end position="473"/>
    </location>
</feature>
<accession>A0ABS3U609</accession>
<reference evidence="5 6" key="1">
    <citation type="submission" date="2021-03" db="EMBL/GenBank/DDBJ databases">
        <title>Glycomyces sp. nov., a novel actinomycete isolated from soil.</title>
        <authorList>
            <person name="Yang X."/>
            <person name="Xu X."/>
        </authorList>
    </citation>
    <scope>NUCLEOTIDE SEQUENCE [LARGE SCALE GENOMIC DNA]</scope>
    <source>
        <strain evidence="5 6">NEAU-S30</strain>
    </source>
</reference>
<dbReference type="PROSITE" id="PS00687">
    <property type="entry name" value="ALDEHYDE_DEHYDR_GLU"/>
    <property type="match status" value="1"/>
</dbReference>
<evidence type="ECO:0000256" key="1">
    <source>
        <dbReference type="ARBA" id="ARBA00023002"/>
    </source>
</evidence>
<gene>
    <name evidence="5" type="ORF">J5V16_13750</name>
</gene>
<dbReference type="InterPro" id="IPR016161">
    <property type="entry name" value="Ald_DH/histidinol_DH"/>
</dbReference>
<sequence length="474" mass="50682">MFEYAPAPESVRPPIKEHYGLFIDGEFRDAADGAVFKSVNPSTEEALFTVAEAGEADVAAAVAAARRAQEAVWGPMSGTERGKYLFRIARLLQEKAREFAVAESLDNGKPIKETRDFDVPTAAQHFFYHAGWADKLAYAGLGSDPRPLGVIGQIIPWNFPLLMLSWKIAPALACGNTVVLKPAETTPLTALMFAELCQEAELPPGVVNILPGAGATGAALVDGAVDKVAFTGSTAVGRAIAKSIAGSKKKLTLELGGKAANIVFDDAPLDQAVEGIVNGIFFNQGHVCCAGSRLLVQESVADEVLERLKARVETLRVGDPLDKNTDIGAINSAEQLSRIRDLTETGAGEGAEVWQPACDLPERGFWFRPTVFTGVQQSMRIAKEEIFGPVLSVLTFRTPDEAIAKANNTPYGLSAGVWTEKGSKILWAAERLRAGVVWANTFNQFDAASPFGGLKESGYGREGGRQGLEAYLDV</sequence>
<evidence type="ECO:0000259" key="4">
    <source>
        <dbReference type="Pfam" id="PF00171"/>
    </source>
</evidence>
<evidence type="ECO:0000256" key="3">
    <source>
        <dbReference type="RuleBase" id="RU003345"/>
    </source>
</evidence>
<organism evidence="5 6">
    <name type="scientific">Glycomyces niveus</name>
    <dbReference type="NCBI Taxonomy" id="2820287"/>
    <lineage>
        <taxon>Bacteria</taxon>
        <taxon>Bacillati</taxon>
        <taxon>Actinomycetota</taxon>
        <taxon>Actinomycetes</taxon>
        <taxon>Glycomycetales</taxon>
        <taxon>Glycomycetaceae</taxon>
        <taxon>Glycomyces</taxon>
    </lineage>
</organism>
<comment type="caution">
    <text evidence="5">The sequence shown here is derived from an EMBL/GenBank/DDBJ whole genome shotgun (WGS) entry which is preliminary data.</text>
</comment>
<evidence type="ECO:0000256" key="2">
    <source>
        <dbReference type="PROSITE-ProRule" id="PRU10007"/>
    </source>
</evidence>
<evidence type="ECO:0000313" key="6">
    <source>
        <dbReference type="Proteomes" id="UP000681341"/>
    </source>
</evidence>
<feature type="active site" evidence="2">
    <location>
        <position position="254"/>
    </location>
</feature>
<comment type="similarity">
    <text evidence="3">Belongs to the aldehyde dehydrogenase family.</text>
</comment>
<keyword evidence="1 3" id="KW-0560">Oxidoreductase</keyword>
<dbReference type="Gene3D" id="3.40.309.10">
    <property type="entry name" value="Aldehyde Dehydrogenase, Chain A, domain 2"/>
    <property type="match status" value="1"/>
</dbReference>
<evidence type="ECO:0000313" key="5">
    <source>
        <dbReference type="EMBL" id="MBO3733886.1"/>
    </source>
</evidence>
<name>A0ABS3U609_9ACTN</name>
<dbReference type="Gene3D" id="3.40.605.10">
    <property type="entry name" value="Aldehyde Dehydrogenase, Chain A, domain 1"/>
    <property type="match status" value="1"/>
</dbReference>
<dbReference type="InterPro" id="IPR015590">
    <property type="entry name" value="Aldehyde_DH_dom"/>
</dbReference>
<dbReference type="InterPro" id="IPR016163">
    <property type="entry name" value="Ald_DH_C"/>
</dbReference>